<dbReference type="STRING" id="51028.A0A0N4VD70"/>
<comment type="function">
    <text evidence="8">Component of the general transcription and DNA repair factor IIH (TFIIH) core complex which is involved in general and transcription-coupled nucleotide excision repair (NER) of damaged DNA.</text>
</comment>
<dbReference type="Proteomes" id="UP000274131">
    <property type="component" value="Unassembled WGS sequence"/>
</dbReference>
<dbReference type="PANTHER" id="PTHR13152:SF0">
    <property type="entry name" value="GENERAL TRANSCRIPTION FACTOR IIH SUBUNIT 4"/>
    <property type="match status" value="1"/>
</dbReference>
<dbReference type="OrthoDB" id="364513at2759"/>
<organism evidence="12">
    <name type="scientific">Enterobius vermicularis</name>
    <name type="common">Human pinworm</name>
    <dbReference type="NCBI Taxonomy" id="51028"/>
    <lineage>
        <taxon>Eukaryota</taxon>
        <taxon>Metazoa</taxon>
        <taxon>Ecdysozoa</taxon>
        <taxon>Nematoda</taxon>
        <taxon>Chromadorea</taxon>
        <taxon>Rhabditida</taxon>
        <taxon>Spirurina</taxon>
        <taxon>Oxyuridomorpha</taxon>
        <taxon>Oxyuroidea</taxon>
        <taxon>Oxyuridae</taxon>
        <taxon>Enterobius</taxon>
    </lineage>
</organism>
<evidence type="ECO:0000256" key="3">
    <source>
        <dbReference type="ARBA" id="ARBA00022763"/>
    </source>
</evidence>
<dbReference type="InterPro" id="IPR004598">
    <property type="entry name" value="TFIIH_p52/Tfb2"/>
</dbReference>
<dbReference type="GO" id="GO:0003690">
    <property type="term" value="F:double-stranded DNA binding"/>
    <property type="evidence" value="ECO:0007669"/>
    <property type="project" value="TreeGrafter"/>
</dbReference>
<reference evidence="10 11" key="2">
    <citation type="submission" date="2018-10" db="EMBL/GenBank/DDBJ databases">
        <authorList>
            <consortium name="Pathogen Informatics"/>
        </authorList>
    </citation>
    <scope>NUCLEOTIDE SEQUENCE [LARGE SCALE GENOMIC DNA]</scope>
</reference>
<keyword evidence="11" id="KW-1185">Reference proteome</keyword>
<dbReference type="GO" id="GO:0001671">
    <property type="term" value="F:ATPase activator activity"/>
    <property type="evidence" value="ECO:0007669"/>
    <property type="project" value="InterPro"/>
</dbReference>
<keyword evidence="3 8" id="KW-0227">DNA damage</keyword>
<accession>A0A0N4VD70</accession>
<sequence>MVSLHDRPLLKYLCEQNPSRLQLLYESPVAAYVVFRFLPSLSQQCLLKGLWQKIDCSQSWWYKSAATKNQSLIENHFSLLKKLALLDEDGLINVRNVLTHEFLRLGNELYNSAFRNSYLMALYTGSYRSSELQAVTELDEKSRKATSKDLGKKALERWECILHYVALPSQKSEKGVSSTTKQLFKTAGLTSGGDGEGNLEITSTGFQFLLLNRTEQIWTYLLHYFRMEESLSKDVLQELILLFRLMLCIGSTSSFGKTIGTEAEKEKLRPVPRAFVINENWSEDLKSFFMHLRELGLIFIRKRKDGFEFYMAFYKNYQYFFITPLFKNLTAASTSAETSGEKQGNNGYIIVETNYRVYAYTDSSLQLAILSTFTEMLHRFEDMSVGIISRDAVRRALQVGITASQIISFLRANAHPVSVAASAASGGVTQAVPVTVVDQIRLWEDERRRLTFTDAVIYSSFESEKEYNGVKDYAKTEGNLKLISLVVHHLHTLLIINKWRFRGILSHDFLSWSQIWQGFHHEVSGILLWKDDVQRLIVVVDSGHDKVKAWWKANKALVS</sequence>
<evidence type="ECO:0000256" key="7">
    <source>
        <dbReference type="ARBA" id="ARBA00023242"/>
    </source>
</evidence>
<dbReference type="EMBL" id="UXUI01009220">
    <property type="protein sequence ID" value="VDD93275.1"/>
    <property type="molecule type" value="Genomic_DNA"/>
</dbReference>
<keyword evidence="6 8" id="KW-0234">DNA repair</keyword>
<keyword evidence="4 8" id="KW-0805">Transcription regulation</keyword>
<dbReference type="GO" id="GO:0005675">
    <property type="term" value="C:transcription factor TFIIH holo complex"/>
    <property type="evidence" value="ECO:0007669"/>
    <property type="project" value="TreeGrafter"/>
</dbReference>
<dbReference type="AlphaFoldDB" id="A0A0N4VD70"/>
<reference evidence="12" key="1">
    <citation type="submission" date="2017-02" db="UniProtKB">
        <authorList>
            <consortium name="WormBaseParasite"/>
        </authorList>
    </citation>
    <scope>IDENTIFICATION</scope>
</reference>
<evidence type="ECO:0000256" key="5">
    <source>
        <dbReference type="ARBA" id="ARBA00023163"/>
    </source>
</evidence>
<evidence type="ECO:0000256" key="4">
    <source>
        <dbReference type="ARBA" id="ARBA00023015"/>
    </source>
</evidence>
<keyword evidence="7 8" id="KW-0539">Nucleus</keyword>
<proteinExistence type="inferred from homology"/>
<dbReference type="GO" id="GO:0006289">
    <property type="term" value="P:nucleotide-excision repair"/>
    <property type="evidence" value="ECO:0007669"/>
    <property type="project" value="InterPro"/>
</dbReference>
<evidence type="ECO:0000313" key="12">
    <source>
        <dbReference type="WBParaSite" id="EVEC_0000854201-mRNA-1"/>
    </source>
</evidence>
<dbReference type="WBParaSite" id="EVEC_0000854201-mRNA-1">
    <property type="protein sequence ID" value="EVEC_0000854201-mRNA-1"/>
    <property type="gene ID" value="EVEC_0000854201"/>
</dbReference>
<comment type="similarity">
    <text evidence="2 8">Belongs to the TFB2 family.</text>
</comment>
<dbReference type="Pfam" id="PF18307">
    <property type="entry name" value="Tfb2_C"/>
    <property type="match status" value="1"/>
</dbReference>
<feature type="domain" description="Transcription factor Tfb2 C-terminal" evidence="9">
    <location>
        <begin position="438"/>
        <end position="479"/>
    </location>
</feature>
<evidence type="ECO:0000256" key="8">
    <source>
        <dbReference type="RuleBase" id="RU364024"/>
    </source>
</evidence>
<evidence type="ECO:0000256" key="6">
    <source>
        <dbReference type="ARBA" id="ARBA00023204"/>
    </source>
</evidence>
<dbReference type="Gene3D" id="3.30.70.2610">
    <property type="match status" value="1"/>
</dbReference>
<evidence type="ECO:0000259" key="9">
    <source>
        <dbReference type="Pfam" id="PF18307"/>
    </source>
</evidence>
<evidence type="ECO:0000256" key="2">
    <source>
        <dbReference type="ARBA" id="ARBA00007132"/>
    </source>
</evidence>
<dbReference type="PANTHER" id="PTHR13152">
    <property type="entry name" value="TFIIH, POLYPEPTIDE 4"/>
    <property type="match status" value="1"/>
</dbReference>
<evidence type="ECO:0000313" key="10">
    <source>
        <dbReference type="EMBL" id="VDD93275.1"/>
    </source>
</evidence>
<dbReference type="GO" id="GO:0000439">
    <property type="term" value="C:transcription factor TFIIH core complex"/>
    <property type="evidence" value="ECO:0007669"/>
    <property type="project" value="InterPro"/>
</dbReference>
<keyword evidence="5 8" id="KW-0804">Transcription</keyword>
<dbReference type="Pfam" id="PF03849">
    <property type="entry name" value="Tfb2"/>
    <property type="match status" value="1"/>
</dbReference>
<dbReference type="InterPro" id="IPR040662">
    <property type="entry name" value="Tfb2_C"/>
</dbReference>
<evidence type="ECO:0000313" key="11">
    <source>
        <dbReference type="Proteomes" id="UP000274131"/>
    </source>
</evidence>
<protein>
    <recommendedName>
        <fullName evidence="8">General transcription factor IIH subunit 4</fullName>
    </recommendedName>
</protein>
<name>A0A0N4VD70_ENTVE</name>
<comment type="subcellular location">
    <subcellularLocation>
        <location evidence="1 8">Nucleus</location>
    </subcellularLocation>
</comment>
<evidence type="ECO:0000256" key="1">
    <source>
        <dbReference type="ARBA" id="ARBA00004123"/>
    </source>
</evidence>
<gene>
    <name evidence="10" type="ORF">EVEC_LOCUS8026</name>
</gene>